<dbReference type="PANTHER" id="PTHR43114:SF6">
    <property type="entry name" value="ADENINE DEAMINASE"/>
    <property type="match status" value="1"/>
</dbReference>
<dbReference type="InterPro" id="IPR001365">
    <property type="entry name" value="A_deaminase_dom"/>
</dbReference>
<evidence type="ECO:0000256" key="2">
    <source>
        <dbReference type="ARBA" id="ARBA00006676"/>
    </source>
</evidence>
<sequence length="339" mass="36496">MGSGARVRAGARRYFERMSFPKIELHVHLEGAIPPATLLEIARRNDLPLPVDTVEGIRELYEFTDFKKFVEVWILTTNCLRTAADFRQIVVDYAGVAASHGAVYLEAIFSPGERAQRGVAWEDLYEGYTDGIVEAQERYGVIVRLTPDLYRGMPADLAEDVARWSVRYADRGIVGLGLGGNEQAGPAVTYAKAFELARDGGLAIVPHAGESAGAESIREILTFAPDRLRHGIRAVEDAGVLAEIVDRGLVLDVCPTSNVRTRSVPSLAEHPLPALLAAGVPCTVNTDDPAMFNTDLAQEHRVAADLGLGAREAYLAGVAGAACDDATRTLLTSKISDIG</sequence>
<keyword evidence="5" id="KW-0862">Zinc</keyword>
<evidence type="ECO:0000313" key="7">
    <source>
        <dbReference type="EMBL" id="GIG47652.1"/>
    </source>
</evidence>
<evidence type="ECO:0000313" key="8">
    <source>
        <dbReference type="Proteomes" id="UP000660611"/>
    </source>
</evidence>
<gene>
    <name evidence="7" type="ORF">Dsi01nite_056930</name>
</gene>
<evidence type="ECO:0000256" key="4">
    <source>
        <dbReference type="ARBA" id="ARBA00022801"/>
    </source>
</evidence>
<keyword evidence="8" id="KW-1185">Reference proteome</keyword>
<dbReference type="Gene3D" id="3.20.20.140">
    <property type="entry name" value="Metal-dependent hydrolases"/>
    <property type="match status" value="1"/>
</dbReference>
<comment type="cofactor">
    <cofactor evidence="1">
        <name>Zn(2+)</name>
        <dbReference type="ChEBI" id="CHEBI:29105"/>
    </cofactor>
</comment>
<dbReference type="InterPro" id="IPR032466">
    <property type="entry name" value="Metal_Hydrolase"/>
</dbReference>
<organism evidence="7 8">
    <name type="scientific">Dactylosporangium siamense</name>
    <dbReference type="NCBI Taxonomy" id="685454"/>
    <lineage>
        <taxon>Bacteria</taxon>
        <taxon>Bacillati</taxon>
        <taxon>Actinomycetota</taxon>
        <taxon>Actinomycetes</taxon>
        <taxon>Micromonosporales</taxon>
        <taxon>Micromonosporaceae</taxon>
        <taxon>Dactylosporangium</taxon>
    </lineage>
</organism>
<dbReference type="PANTHER" id="PTHR43114">
    <property type="entry name" value="ADENINE DEAMINASE"/>
    <property type="match status" value="1"/>
</dbReference>
<dbReference type="InterPro" id="IPR006330">
    <property type="entry name" value="Ado/ade_deaminase"/>
</dbReference>
<name>A0A919UA58_9ACTN</name>
<accession>A0A919UA58</accession>
<comment type="similarity">
    <text evidence="2">Belongs to the metallo-dependent hydrolases superfamily. Adenosine and AMP deaminases family.</text>
</comment>
<evidence type="ECO:0000256" key="3">
    <source>
        <dbReference type="ARBA" id="ARBA00022723"/>
    </source>
</evidence>
<protein>
    <submittedName>
        <fullName evidence="7">Adenosine deaminase</fullName>
    </submittedName>
</protein>
<reference evidence="7" key="1">
    <citation type="submission" date="2021-01" db="EMBL/GenBank/DDBJ databases">
        <title>Whole genome shotgun sequence of Dactylosporangium siamense NBRC 106093.</title>
        <authorList>
            <person name="Komaki H."/>
            <person name="Tamura T."/>
        </authorList>
    </citation>
    <scope>NUCLEOTIDE SEQUENCE</scope>
    <source>
        <strain evidence="7">NBRC 106093</strain>
    </source>
</reference>
<dbReference type="SUPFAM" id="SSF51556">
    <property type="entry name" value="Metallo-dependent hydrolases"/>
    <property type="match status" value="1"/>
</dbReference>
<dbReference type="Proteomes" id="UP000660611">
    <property type="component" value="Unassembled WGS sequence"/>
</dbReference>
<evidence type="ECO:0000259" key="6">
    <source>
        <dbReference type="Pfam" id="PF00962"/>
    </source>
</evidence>
<dbReference type="AlphaFoldDB" id="A0A919UA58"/>
<dbReference type="GO" id="GO:0019239">
    <property type="term" value="F:deaminase activity"/>
    <property type="evidence" value="ECO:0007669"/>
    <property type="project" value="InterPro"/>
</dbReference>
<dbReference type="EMBL" id="BONQ01000084">
    <property type="protein sequence ID" value="GIG47652.1"/>
    <property type="molecule type" value="Genomic_DNA"/>
</dbReference>
<dbReference type="GO" id="GO:0046872">
    <property type="term" value="F:metal ion binding"/>
    <property type="evidence" value="ECO:0007669"/>
    <property type="project" value="UniProtKB-KW"/>
</dbReference>
<dbReference type="GO" id="GO:0016814">
    <property type="term" value="F:hydrolase activity, acting on carbon-nitrogen (but not peptide) bonds, in cyclic amidines"/>
    <property type="evidence" value="ECO:0007669"/>
    <property type="project" value="UniProtKB-ARBA"/>
</dbReference>
<evidence type="ECO:0000256" key="5">
    <source>
        <dbReference type="ARBA" id="ARBA00022833"/>
    </source>
</evidence>
<proteinExistence type="inferred from homology"/>
<evidence type="ECO:0000256" key="1">
    <source>
        <dbReference type="ARBA" id="ARBA00001947"/>
    </source>
</evidence>
<dbReference type="NCBIfam" id="TIGR01430">
    <property type="entry name" value="aden_deam"/>
    <property type="match status" value="1"/>
</dbReference>
<keyword evidence="4" id="KW-0378">Hydrolase</keyword>
<comment type="caution">
    <text evidence="7">The sequence shown here is derived from an EMBL/GenBank/DDBJ whole genome shotgun (WGS) entry which is preliminary data.</text>
</comment>
<feature type="domain" description="Adenosine deaminase" evidence="6">
    <location>
        <begin position="21"/>
        <end position="337"/>
    </location>
</feature>
<dbReference type="Pfam" id="PF00962">
    <property type="entry name" value="A_deaminase"/>
    <property type="match status" value="1"/>
</dbReference>
<keyword evidence="3" id="KW-0479">Metal-binding</keyword>